<feature type="transmembrane region" description="Helical" evidence="7">
    <location>
        <begin position="45"/>
        <end position="61"/>
    </location>
</feature>
<evidence type="ECO:0000256" key="5">
    <source>
        <dbReference type="ARBA" id="ARBA00022989"/>
    </source>
</evidence>
<protein>
    <recommendedName>
        <fullName evidence="7">UPF0266 membrane protein NCTC10976_01534</fullName>
    </recommendedName>
</protein>
<organism evidence="8 9">
    <name type="scientific">Actinobacillus pleuropneumoniae</name>
    <name type="common">Haemophilus pleuropneumoniae</name>
    <dbReference type="NCBI Taxonomy" id="715"/>
    <lineage>
        <taxon>Bacteria</taxon>
        <taxon>Pseudomonadati</taxon>
        <taxon>Pseudomonadota</taxon>
        <taxon>Gammaproteobacteria</taxon>
        <taxon>Pasteurellales</taxon>
        <taxon>Pasteurellaceae</taxon>
        <taxon>Actinobacillus</taxon>
    </lineage>
</organism>
<comment type="similarity">
    <text evidence="2 7">Belongs to the UPF0266 family.</text>
</comment>
<dbReference type="NCBIfam" id="NF002791">
    <property type="entry name" value="PRK02913.1"/>
    <property type="match status" value="1"/>
</dbReference>
<sequence length="152" mass="17363">MTNFILLVGIIAVILFAIYDQSIMPKLKGETKLAVRLQKQVKADAWILIGLIILPIIYGIQNGIEALTIYLLAFSIILCIYTAFLRSPYLLLKESGFFFGNIFFEYKNIVQINLADNNILVIDLKSGRRLLVRIQEKEDIEKVVNFFGGYKQ</sequence>
<dbReference type="OrthoDB" id="2360740at2"/>
<keyword evidence="4 7" id="KW-0812">Transmembrane</keyword>
<proteinExistence type="inferred from homology"/>
<evidence type="ECO:0000313" key="8">
    <source>
        <dbReference type="EMBL" id="VEJ17403.1"/>
    </source>
</evidence>
<evidence type="ECO:0000256" key="3">
    <source>
        <dbReference type="ARBA" id="ARBA00022475"/>
    </source>
</evidence>
<dbReference type="InterPro" id="IPR009328">
    <property type="entry name" value="DUF986"/>
</dbReference>
<evidence type="ECO:0000256" key="2">
    <source>
        <dbReference type="ARBA" id="ARBA00009962"/>
    </source>
</evidence>
<evidence type="ECO:0000256" key="7">
    <source>
        <dbReference type="HAMAP-Rule" id="MF_01071"/>
    </source>
</evidence>
<keyword evidence="3 7" id="KW-1003">Cell membrane</keyword>
<evidence type="ECO:0000313" key="9">
    <source>
        <dbReference type="Proteomes" id="UP000275510"/>
    </source>
</evidence>
<feature type="transmembrane region" description="Helical" evidence="7">
    <location>
        <begin position="67"/>
        <end position="85"/>
    </location>
</feature>
<comment type="subcellular location">
    <subcellularLocation>
        <location evidence="1 7">Cell membrane</location>
        <topology evidence="1 7">Multi-pass membrane protein</topology>
    </subcellularLocation>
</comment>
<feature type="transmembrane region" description="Helical" evidence="7">
    <location>
        <begin position="6"/>
        <end position="24"/>
    </location>
</feature>
<dbReference type="RefSeq" id="WP_005618984.1">
    <property type="nucleotide sequence ID" value="NZ_CBDBSV010000061.1"/>
</dbReference>
<dbReference type="AlphaFoldDB" id="A0A2X3XMU9"/>
<dbReference type="Proteomes" id="UP000275510">
    <property type="component" value="Chromosome"/>
</dbReference>
<keyword evidence="5 7" id="KW-1133">Transmembrane helix</keyword>
<reference evidence="8 9" key="1">
    <citation type="submission" date="2018-12" db="EMBL/GenBank/DDBJ databases">
        <authorList>
            <consortium name="Pathogen Informatics"/>
        </authorList>
    </citation>
    <scope>NUCLEOTIDE SEQUENCE [LARGE SCALE GENOMIC DNA]</scope>
    <source>
        <strain evidence="8 9">NCTC10976</strain>
    </source>
</reference>
<evidence type="ECO:0000256" key="4">
    <source>
        <dbReference type="ARBA" id="ARBA00022692"/>
    </source>
</evidence>
<keyword evidence="6 7" id="KW-0472">Membrane</keyword>
<dbReference type="PIRSF" id="PIRSF020687">
    <property type="entry name" value="UCP020687"/>
    <property type="match status" value="1"/>
</dbReference>
<dbReference type="GO" id="GO:0005886">
    <property type="term" value="C:plasma membrane"/>
    <property type="evidence" value="ECO:0007669"/>
    <property type="project" value="UniProtKB-SubCell"/>
</dbReference>
<evidence type="ECO:0000256" key="1">
    <source>
        <dbReference type="ARBA" id="ARBA00004651"/>
    </source>
</evidence>
<gene>
    <name evidence="8" type="primary">yobD</name>
    <name evidence="8" type="ORF">NCTC10976_01534</name>
</gene>
<dbReference type="HAMAP" id="MF_01071">
    <property type="entry name" value="UPF0266"/>
    <property type="match status" value="1"/>
</dbReference>
<accession>A0A2X3XMU9</accession>
<evidence type="ECO:0000256" key="6">
    <source>
        <dbReference type="ARBA" id="ARBA00023136"/>
    </source>
</evidence>
<name>A0A2X3XMU9_ACTPL</name>
<dbReference type="OMA" id="LYLFWIR"/>
<dbReference type="EMBL" id="LR134515">
    <property type="protein sequence ID" value="VEJ17403.1"/>
    <property type="molecule type" value="Genomic_DNA"/>
</dbReference>
<dbReference type="Pfam" id="PF06173">
    <property type="entry name" value="DUF986"/>
    <property type="match status" value="1"/>
</dbReference>